<dbReference type="RefSeq" id="WP_064858066.1">
    <property type="nucleotide sequence ID" value="NZ_LZSF01000067.1"/>
</dbReference>
<organism evidence="1 2">
    <name type="scientific">Mycolicibacterium mucogenicum</name>
    <name type="common">Mycobacterium mucogenicum</name>
    <dbReference type="NCBI Taxonomy" id="56689"/>
    <lineage>
        <taxon>Bacteria</taxon>
        <taxon>Bacillati</taxon>
        <taxon>Actinomycetota</taxon>
        <taxon>Actinomycetes</taxon>
        <taxon>Mycobacteriales</taxon>
        <taxon>Mycobacteriaceae</taxon>
        <taxon>Mycolicibacterium</taxon>
    </lineage>
</organism>
<dbReference type="AlphaFoldDB" id="A0A1A0MWL4"/>
<reference evidence="1 2" key="1">
    <citation type="submission" date="2016-06" db="EMBL/GenBank/DDBJ databases">
        <authorList>
            <person name="Kjaerup R.B."/>
            <person name="Dalgaard T.S."/>
            <person name="Juul-Madsen H.R."/>
        </authorList>
    </citation>
    <scope>NUCLEOTIDE SEQUENCE [LARGE SCALE GENOMIC DNA]</scope>
    <source>
        <strain evidence="1 2">1199456.5</strain>
    </source>
</reference>
<comment type="caution">
    <text evidence="1">The sequence shown here is derived from an EMBL/GenBank/DDBJ whole genome shotgun (WGS) entry which is preliminary data.</text>
</comment>
<gene>
    <name evidence="1" type="ORF">A5642_14040</name>
</gene>
<dbReference type="GO" id="GO:0016491">
    <property type="term" value="F:oxidoreductase activity"/>
    <property type="evidence" value="ECO:0007669"/>
    <property type="project" value="InterPro"/>
</dbReference>
<dbReference type="Gene3D" id="2.30.110.10">
    <property type="entry name" value="Electron Transport, Fmn-binding Protein, Chain A"/>
    <property type="match status" value="1"/>
</dbReference>
<dbReference type="InterPro" id="IPR004378">
    <property type="entry name" value="F420H2_quin_Rdtase"/>
</dbReference>
<sequence>MTALAGLGARILRNRHLVRAPIWLYRARLGALLGPRMLMLEHLGRSSGQRRYVVLEIVDRPRDDCFVVASGFGTTAQWFRNVCAEPHVRVQIGSHAPARATARVLEQAEADRTLSDYRTRHPKYWAQFRPVLEQTLGRSIGDRDVPLPMVELRLQS</sequence>
<accession>A0A1A0MWL4</accession>
<dbReference type="OrthoDB" id="163266at2"/>
<dbReference type="InterPro" id="IPR012349">
    <property type="entry name" value="Split_barrel_FMN-bd"/>
</dbReference>
<dbReference type="EMBL" id="LZSF01000067">
    <property type="protein sequence ID" value="OBA89790.1"/>
    <property type="molecule type" value="Genomic_DNA"/>
</dbReference>
<protein>
    <submittedName>
        <fullName evidence="1">Nitroreductase</fullName>
    </submittedName>
</protein>
<evidence type="ECO:0000313" key="2">
    <source>
        <dbReference type="Proteomes" id="UP000093962"/>
    </source>
</evidence>
<dbReference type="Proteomes" id="UP000093962">
    <property type="component" value="Unassembled WGS sequence"/>
</dbReference>
<dbReference type="Pfam" id="PF04075">
    <property type="entry name" value="F420H2_quin_red"/>
    <property type="match status" value="1"/>
</dbReference>
<name>A0A1A0MWL4_MYCMU</name>
<proteinExistence type="predicted"/>
<dbReference type="NCBIfam" id="TIGR00026">
    <property type="entry name" value="hi_GC_TIGR00026"/>
    <property type="match status" value="1"/>
</dbReference>
<evidence type="ECO:0000313" key="1">
    <source>
        <dbReference type="EMBL" id="OBA89790.1"/>
    </source>
</evidence>